<gene>
    <name evidence="2" type="ORF">SAMN02745134_02931</name>
</gene>
<evidence type="ECO:0000313" key="2">
    <source>
        <dbReference type="EMBL" id="SMC26755.1"/>
    </source>
</evidence>
<dbReference type="STRING" id="1121291.SAMN02745134_02931"/>
<name>A0A1W1XSC8_9CLOT</name>
<feature type="domain" description="ABC-type glycine betaine transport system substrate-binding" evidence="1">
    <location>
        <begin position="36"/>
        <end position="297"/>
    </location>
</feature>
<dbReference type="InterPro" id="IPR007210">
    <property type="entry name" value="ABC_Gly_betaine_transp_sub-bd"/>
</dbReference>
<dbReference type="PROSITE" id="PS51257">
    <property type="entry name" value="PROKAR_LIPOPROTEIN"/>
    <property type="match status" value="1"/>
</dbReference>
<keyword evidence="3" id="KW-1185">Reference proteome</keyword>
<dbReference type="SUPFAM" id="SSF53850">
    <property type="entry name" value="Periplasmic binding protein-like II"/>
    <property type="match status" value="1"/>
</dbReference>
<dbReference type="Gene3D" id="3.40.190.120">
    <property type="entry name" value="Osmoprotection protein (prox), domain 2"/>
    <property type="match status" value="1"/>
</dbReference>
<dbReference type="GO" id="GO:0043190">
    <property type="term" value="C:ATP-binding cassette (ABC) transporter complex"/>
    <property type="evidence" value="ECO:0007669"/>
    <property type="project" value="InterPro"/>
</dbReference>
<dbReference type="EMBL" id="FWXH01000014">
    <property type="protein sequence ID" value="SMC26755.1"/>
    <property type="molecule type" value="Genomic_DNA"/>
</dbReference>
<sequence>MKKKLMALSLITLSVVAIIFSGCGSTVSNSANSKPTIKVGSKNFTESLILGELYSEALEHAGYKVDRKFNLGDAIVHTSLVNGQIDLYPEYTGTGLLSILKEQPKYTSKEVYDEVASKYKEKYKLIWLDPSAANDSQGLVITKKASDEYNIHTISDLQKNASKIRFASQGEFDKRSDGLPSLTKIYGQFNFKDEKLYDNGLKYDVLKNDKADLAVAYTTEGQLTDSQFVVLEDDKHAWPPYNVAPVVRQDILTKNPDVKAILNKVTAKLDNKTLIKLNAEVDIDKKEYKAVAKEFYDKEFGK</sequence>
<proteinExistence type="predicted"/>
<dbReference type="GO" id="GO:0022857">
    <property type="term" value="F:transmembrane transporter activity"/>
    <property type="evidence" value="ECO:0007669"/>
    <property type="project" value="InterPro"/>
</dbReference>
<dbReference type="RefSeq" id="WP_139796061.1">
    <property type="nucleotide sequence ID" value="NZ_FWXH01000014.1"/>
</dbReference>
<organism evidence="2 3">
    <name type="scientific">Clostridium acidisoli DSM 12555</name>
    <dbReference type="NCBI Taxonomy" id="1121291"/>
    <lineage>
        <taxon>Bacteria</taxon>
        <taxon>Bacillati</taxon>
        <taxon>Bacillota</taxon>
        <taxon>Clostridia</taxon>
        <taxon>Eubacteriales</taxon>
        <taxon>Clostridiaceae</taxon>
        <taxon>Clostridium</taxon>
    </lineage>
</organism>
<dbReference type="CDD" id="cd13615">
    <property type="entry name" value="PBP2_ProWY"/>
    <property type="match status" value="1"/>
</dbReference>
<accession>A0A1W1XSC8</accession>
<dbReference type="Proteomes" id="UP000192468">
    <property type="component" value="Unassembled WGS sequence"/>
</dbReference>
<dbReference type="OrthoDB" id="9801163at2"/>
<evidence type="ECO:0000259" key="1">
    <source>
        <dbReference type="Pfam" id="PF04069"/>
    </source>
</evidence>
<dbReference type="AlphaFoldDB" id="A0A1W1XSC8"/>
<dbReference type="Gene3D" id="3.40.190.10">
    <property type="entry name" value="Periplasmic binding protein-like II"/>
    <property type="match status" value="1"/>
</dbReference>
<protein>
    <submittedName>
        <fullName evidence="2">Osmoprotectant transport system substrate-binding protein</fullName>
    </submittedName>
</protein>
<evidence type="ECO:0000313" key="3">
    <source>
        <dbReference type="Proteomes" id="UP000192468"/>
    </source>
</evidence>
<reference evidence="2 3" key="1">
    <citation type="submission" date="2017-04" db="EMBL/GenBank/DDBJ databases">
        <authorList>
            <person name="Afonso C.L."/>
            <person name="Miller P.J."/>
            <person name="Scott M.A."/>
            <person name="Spackman E."/>
            <person name="Goraichik I."/>
            <person name="Dimitrov K.M."/>
            <person name="Suarez D.L."/>
            <person name="Swayne D.E."/>
        </authorList>
    </citation>
    <scope>NUCLEOTIDE SEQUENCE [LARGE SCALE GENOMIC DNA]</scope>
    <source>
        <strain evidence="2 3">DSM 12555</strain>
    </source>
</reference>
<dbReference type="Pfam" id="PF04069">
    <property type="entry name" value="OpuAC"/>
    <property type="match status" value="1"/>
</dbReference>